<gene>
    <name evidence="1" type="ORF">RRG08_037838</name>
</gene>
<comment type="caution">
    <text evidence="1">The sequence shown here is derived from an EMBL/GenBank/DDBJ whole genome shotgun (WGS) entry which is preliminary data.</text>
</comment>
<accession>A0AAE1DFR6</accession>
<protein>
    <submittedName>
        <fullName evidence="1">Uncharacterized protein</fullName>
    </submittedName>
</protein>
<dbReference type="EMBL" id="JAWDGP010003982">
    <property type="protein sequence ID" value="KAK3769019.1"/>
    <property type="molecule type" value="Genomic_DNA"/>
</dbReference>
<feature type="non-terminal residue" evidence="1">
    <location>
        <position position="1"/>
    </location>
</feature>
<organism evidence="1 2">
    <name type="scientific">Elysia crispata</name>
    <name type="common">lettuce slug</name>
    <dbReference type="NCBI Taxonomy" id="231223"/>
    <lineage>
        <taxon>Eukaryota</taxon>
        <taxon>Metazoa</taxon>
        <taxon>Spiralia</taxon>
        <taxon>Lophotrochozoa</taxon>
        <taxon>Mollusca</taxon>
        <taxon>Gastropoda</taxon>
        <taxon>Heterobranchia</taxon>
        <taxon>Euthyneura</taxon>
        <taxon>Panpulmonata</taxon>
        <taxon>Sacoglossa</taxon>
        <taxon>Placobranchoidea</taxon>
        <taxon>Plakobranchidae</taxon>
        <taxon>Elysia</taxon>
    </lineage>
</organism>
<keyword evidence="2" id="KW-1185">Reference proteome</keyword>
<name>A0AAE1DFR6_9GAST</name>
<reference evidence="1" key="1">
    <citation type="journal article" date="2023" name="G3 (Bethesda)">
        <title>A reference genome for the long-term kleptoplast-retaining sea slug Elysia crispata morphotype clarki.</title>
        <authorList>
            <person name="Eastman K.E."/>
            <person name="Pendleton A.L."/>
            <person name="Shaikh M.A."/>
            <person name="Suttiyut T."/>
            <person name="Ogas R."/>
            <person name="Tomko P."/>
            <person name="Gavelis G."/>
            <person name="Widhalm J.R."/>
            <person name="Wisecaver J.H."/>
        </authorList>
    </citation>
    <scope>NUCLEOTIDE SEQUENCE</scope>
    <source>
        <strain evidence="1">ECLA1</strain>
    </source>
</reference>
<dbReference type="Proteomes" id="UP001283361">
    <property type="component" value="Unassembled WGS sequence"/>
</dbReference>
<proteinExistence type="predicted"/>
<evidence type="ECO:0000313" key="1">
    <source>
        <dbReference type="EMBL" id="KAK3769019.1"/>
    </source>
</evidence>
<sequence length="98" mass="10094">GQGKSISFTPFASLATKSSVAVGLKPVADILVPSLLEDSTYDAVIRDGVWLCGCVAVLSHEAEKWLGSSAIRLLSLLGYMSAPLSAPLSASSQTALSL</sequence>
<evidence type="ECO:0000313" key="2">
    <source>
        <dbReference type="Proteomes" id="UP001283361"/>
    </source>
</evidence>
<dbReference type="AlphaFoldDB" id="A0AAE1DFR6"/>